<comment type="caution">
    <text evidence="1">The sequence shown here is derived from an EMBL/GenBank/DDBJ whole genome shotgun (WGS) entry which is preliminary data.</text>
</comment>
<reference evidence="1 2" key="1">
    <citation type="submission" date="2024-02" db="EMBL/GenBank/DDBJ databases">
        <authorList>
            <person name="Chen Y."/>
            <person name="Shah S."/>
            <person name="Dougan E. K."/>
            <person name="Thang M."/>
            <person name="Chan C."/>
        </authorList>
    </citation>
    <scope>NUCLEOTIDE SEQUENCE [LARGE SCALE GENOMIC DNA]</scope>
</reference>
<name>A0ABP0RSM5_9DINO</name>
<evidence type="ECO:0000313" key="2">
    <source>
        <dbReference type="Proteomes" id="UP001642484"/>
    </source>
</evidence>
<keyword evidence="2" id="KW-1185">Reference proteome</keyword>
<gene>
    <name evidence="1" type="ORF">CCMP2556_LOCUS48643</name>
</gene>
<evidence type="ECO:0000313" key="1">
    <source>
        <dbReference type="EMBL" id="CAK9103638.1"/>
    </source>
</evidence>
<dbReference type="EMBL" id="CAXAMN010026517">
    <property type="protein sequence ID" value="CAK9103638.1"/>
    <property type="molecule type" value="Genomic_DNA"/>
</dbReference>
<accession>A0ABP0RSM5</accession>
<protein>
    <submittedName>
        <fullName evidence="1">Uncharacterized protein</fullName>
    </submittedName>
</protein>
<sequence>MMAQLQGCAFGKEEVLLRGAAVAWASFHPQLRGEFVLAESERSRRRAPVPLCPTLILQRSPRQQKLDIASH</sequence>
<dbReference type="Proteomes" id="UP001642484">
    <property type="component" value="Unassembled WGS sequence"/>
</dbReference>
<organism evidence="1 2">
    <name type="scientific">Durusdinium trenchii</name>
    <dbReference type="NCBI Taxonomy" id="1381693"/>
    <lineage>
        <taxon>Eukaryota</taxon>
        <taxon>Sar</taxon>
        <taxon>Alveolata</taxon>
        <taxon>Dinophyceae</taxon>
        <taxon>Suessiales</taxon>
        <taxon>Symbiodiniaceae</taxon>
        <taxon>Durusdinium</taxon>
    </lineage>
</organism>
<proteinExistence type="predicted"/>